<feature type="transmembrane region" description="Helical" evidence="7">
    <location>
        <begin position="24"/>
        <end position="45"/>
    </location>
</feature>
<gene>
    <name evidence="9" type="ORF">SAMN02745223_02132</name>
</gene>
<keyword evidence="9" id="KW-0762">Sugar transport</keyword>
<feature type="domain" description="ABC transmembrane type-1" evidence="8">
    <location>
        <begin position="89"/>
        <end position="281"/>
    </location>
</feature>
<proteinExistence type="inferred from homology"/>
<dbReference type="CDD" id="cd06261">
    <property type="entry name" value="TM_PBP2"/>
    <property type="match status" value="1"/>
</dbReference>
<feature type="transmembrane region" description="Helical" evidence="7">
    <location>
        <begin position="201"/>
        <end position="226"/>
    </location>
</feature>
<sequence>MTIEPMRLTVVTETNSAKRLRKRIFSVVAHVLLISASIVMLYPLLWMLSASFRPENEIFNATSLWPSSWSLDAYFRGWNGLRVSFGTFFINSFIISILSVIGNVAACSMAAFAFARLEFRGRRFWFAMMLMTLMLPYQVTLIPQYVLFLNLGWVNTTLPLVVPKFLAADAFFIFLMVQFFRGIPKELDEAAVMDGCSPWRVYWKIMLPLSTPVLATAAIFTFIWTWDDFFGPLIYLSDMRQYTVMLGLRSFTDSTGLSDYGGLFAMSVLSLVPIFLFFLFFQRLLIEGIATTGMKR</sequence>
<dbReference type="GO" id="GO:0005886">
    <property type="term" value="C:plasma membrane"/>
    <property type="evidence" value="ECO:0007669"/>
    <property type="project" value="UniProtKB-SubCell"/>
</dbReference>
<evidence type="ECO:0000259" key="8">
    <source>
        <dbReference type="PROSITE" id="PS50928"/>
    </source>
</evidence>
<feature type="transmembrane region" description="Helical" evidence="7">
    <location>
        <begin position="160"/>
        <end position="180"/>
    </location>
</feature>
<dbReference type="PANTHER" id="PTHR43744">
    <property type="entry name" value="ABC TRANSPORTER PERMEASE PROTEIN MG189-RELATED-RELATED"/>
    <property type="match status" value="1"/>
</dbReference>
<evidence type="ECO:0000256" key="5">
    <source>
        <dbReference type="ARBA" id="ARBA00022989"/>
    </source>
</evidence>
<comment type="subcellular location">
    <subcellularLocation>
        <location evidence="1 7">Cell membrane</location>
        <topology evidence="1 7">Multi-pass membrane protein</topology>
    </subcellularLocation>
</comment>
<dbReference type="EMBL" id="FQVC01000005">
    <property type="protein sequence ID" value="SHF22881.1"/>
    <property type="molecule type" value="Genomic_DNA"/>
</dbReference>
<evidence type="ECO:0000256" key="6">
    <source>
        <dbReference type="ARBA" id="ARBA00023136"/>
    </source>
</evidence>
<name>A0A1M4ZXY5_9HYPH</name>
<comment type="similarity">
    <text evidence="7">Belongs to the binding-protein-dependent transport system permease family.</text>
</comment>
<organism evidence="9 10">
    <name type="scientific">Devosia limi DSM 17137</name>
    <dbReference type="NCBI Taxonomy" id="1121477"/>
    <lineage>
        <taxon>Bacteria</taxon>
        <taxon>Pseudomonadati</taxon>
        <taxon>Pseudomonadota</taxon>
        <taxon>Alphaproteobacteria</taxon>
        <taxon>Hyphomicrobiales</taxon>
        <taxon>Devosiaceae</taxon>
        <taxon>Devosia</taxon>
    </lineage>
</organism>
<feature type="transmembrane region" description="Helical" evidence="7">
    <location>
        <begin position="263"/>
        <end position="286"/>
    </location>
</feature>
<dbReference type="InterPro" id="IPR035906">
    <property type="entry name" value="MetI-like_sf"/>
</dbReference>
<evidence type="ECO:0000256" key="7">
    <source>
        <dbReference type="RuleBase" id="RU363032"/>
    </source>
</evidence>
<evidence type="ECO:0000313" key="10">
    <source>
        <dbReference type="Proteomes" id="UP000184533"/>
    </source>
</evidence>
<evidence type="ECO:0000313" key="9">
    <source>
        <dbReference type="EMBL" id="SHF22881.1"/>
    </source>
</evidence>
<keyword evidence="6 7" id="KW-0472">Membrane</keyword>
<reference evidence="9 10" key="1">
    <citation type="submission" date="2016-11" db="EMBL/GenBank/DDBJ databases">
        <authorList>
            <person name="Jaros S."/>
            <person name="Januszkiewicz K."/>
            <person name="Wedrychowicz H."/>
        </authorList>
    </citation>
    <scope>NUCLEOTIDE SEQUENCE [LARGE SCALE GENOMIC DNA]</scope>
    <source>
        <strain evidence="9 10">DSM 17137</strain>
    </source>
</reference>
<evidence type="ECO:0000256" key="2">
    <source>
        <dbReference type="ARBA" id="ARBA00022448"/>
    </source>
</evidence>
<feature type="transmembrane region" description="Helical" evidence="7">
    <location>
        <begin position="88"/>
        <end position="112"/>
    </location>
</feature>
<dbReference type="Gene3D" id="1.10.3720.10">
    <property type="entry name" value="MetI-like"/>
    <property type="match status" value="1"/>
</dbReference>
<dbReference type="Proteomes" id="UP000184533">
    <property type="component" value="Unassembled WGS sequence"/>
</dbReference>
<protein>
    <submittedName>
        <fullName evidence="9">Multiple sugar transport system permease protein</fullName>
    </submittedName>
</protein>
<evidence type="ECO:0000256" key="3">
    <source>
        <dbReference type="ARBA" id="ARBA00022475"/>
    </source>
</evidence>
<dbReference type="PROSITE" id="PS50928">
    <property type="entry name" value="ABC_TM1"/>
    <property type="match status" value="1"/>
</dbReference>
<evidence type="ECO:0000256" key="4">
    <source>
        <dbReference type="ARBA" id="ARBA00022692"/>
    </source>
</evidence>
<dbReference type="Pfam" id="PF00528">
    <property type="entry name" value="BPD_transp_1"/>
    <property type="match status" value="1"/>
</dbReference>
<dbReference type="SUPFAM" id="SSF161098">
    <property type="entry name" value="MetI-like"/>
    <property type="match status" value="1"/>
</dbReference>
<keyword evidence="2 7" id="KW-0813">Transport</keyword>
<dbReference type="InterPro" id="IPR000515">
    <property type="entry name" value="MetI-like"/>
</dbReference>
<accession>A0A1M4ZXY5</accession>
<evidence type="ECO:0000256" key="1">
    <source>
        <dbReference type="ARBA" id="ARBA00004651"/>
    </source>
</evidence>
<dbReference type="PANTHER" id="PTHR43744:SF6">
    <property type="entry name" value="ABC TRANSPORTER PERMEASE PROTEIN YESQ-RELATED"/>
    <property type="match status" value="1"/>
</dbReference>
<dbReference type="AlphaFoldDB" id="A0A1M4ZXY5"/>
<keyword evidence="3" id="KW-1003">Cell membrane</keyword>
<keyword evidence="5 7" id="KW-1133">Transmembrane helix</keyword>
<keyword evidence="4 7" id="KW-0812">Transmembrane</keyword>
<feature type="transmembrane region" description="Helical" evidence="7">
    <location>
        <begin position="124"/>
        <end position="148"/>
    </location>
</feature>
<dbReference type="GO" id="GO:0055085">
    <property type="term" value="P:transmembrane transport"/>
    <property type="evidence" value="ECO:0007669"/>
    <property type="project" value="InterPro"/>
</dbReference>